<dbReference type="InParanoid" id="Q5JHD3"/>
<organism evidence="3 4">
    <name type="scientific">Thermococcus kodakarensis (strain ATCC BAA-918 / JCM 12380 / KOD1)</name>
    <name type="common">Pyrococcus kodakaraensis (strain KOD1)</name>
    <dbReference type="NCBI Taxonomy" id="69014"/>
    <lineage>
        <taxon>Archaea</taxon>
        <taxon>Methanobacteriati</taxon>
        <taxon>Methanobacteriota</taxon>
        <taxon>Thermococci</taxon>
        <taxon>Thermococcales</taxon>
        <taxon>Thermococcaceae</taxon>
        <taxon>Thermococcus</taxon>
    </lineage>
</organism>
<name>Q5JHD3_THEKO</name>
<keyword evidence="4" id="KW-1185">Reference proteome</keyword>
<protein>
    <submittedName>
        <fullName evidence="3">Bifunctional biotin-protein ligase/biotin operon repressor</fullName>
    </submittedName>
</protein>
<dbReference type="PATRIC" id="fig|69014.16.peg.727"/>
<dbReference type="eggNOG" id="arCOG01940">
    <property type="taxonomic scope" value="Archaea"/>
</dbReference>
<dbReference type="GO" id="GO:0004077">
    <property type="term" value="F:biotin--[biotin carboxyl-carrier protein] ligase activity"/>
    <property type="evidence" value="ECO:0000318"/>
    <property type="project" value="GO_Central"/>
</dbReference>
<dbReference type="Proteomes" id="UP000000536">
    <property type="component" value="Chromosome"/>
</dbReference>
<reference evidence="3 4" key="1">
    <citation type="journal article" date="2005" name="Genome Res.">
        <title>Complete genome sequence of the hyperthermophilic archaeon Thermococcus kodakaraensis KOD1 and comparison with Pyrococcus genomes.</title>
        <authorList>
            <person name="Fukui T."/>
            <person name="Atomi H."/>
            <person name="Kanai T."/>
            <person name="Matsumi R."/>
            <person name="Fujiwara S."/>
            <person name="Imanaka T."/>
        </authorList>
    </citation>
    <scope>NUCLEOTIDE SEQUENCE [LARGE SCALE GENOMIC DNA]</scope>
    <source>
        <strain evidence="4">ATCC BAA-918 / JCM 12380 / KOD1</strain>
    </source>
</reference>
<dbReference type="PhylomeDB" id="Q5JHD3"/>
<evidence type="ECO:0000259" key="2">
    <source>
        <dbReference type="PROSITE" id="PS51733"/>
    </source>
</evidence>
<dbReference type="Pfam" id="PF03099">
    <property type="entry name" value="BPL_LplA_LipB"/>
    <property type="match status" value="1"/>
</dbReference>
<proteinExistence type="predicted"/>
<dbReference type="PANTHER" id="PTHR12835">
    <property type="entry name" value="BIOTIN PROTEIN LIGASE"/>
    <property type="match status" value="1"/>
</dbReference>
<evidence type="ECO:0000256" key="1">
    <source>
        <dbReference type="ARBA" id="ARBA00022598"/>
    </source>
</evidence>
<dbReference type="GO" id="GO:0005737">
    <property type="term" value="C:cytoplasm"/>
    <property type="evidence" value="ECO:0000318"/>
    <property type="project" value="GO_Central"/>
</dbReference>
<dbReference type="InterPro" id="IPR004408">
    <property type="entry name" value="Biotin_CoA_COase_ligase"/>
</dbReference>
<dbReference type="CDD" id="cd00090">
    <property type="entry name" value="HTH_ARSR"/>
    <property type="match status" value="1"/>
</dbReference>
<gene>
    <name evidence="3" type="ordered locus">TK0747</name>
</gene>
<dbReference type="PROSITE" id="PS51733">
    <property type="entry name" value="BPL_LPL_CATALYTIC"/>
    <property type="match status" value="1"/>
</dbReference>
<keyword evidence="1 3" id="KW-0436">Ligase</keyword>
<dbReference type="EMBL" id="AP006878">
    <property type="protein sequence ID" value="BAD84936.1"/>
    <property type="molecule type" value="Genomic_DNA"/>
</dbReference>
<evidence type="ECO:0000313" key="4">
    <source>
        <dbReference type="Proteomes" id="UP000000536"/>
    </source>
</evidence>
<evidence type="ECO:0000313" key="3">
    <source>
        <dbReference type="EMBL" id="BAD84936.1"/>
    </source>
</evidence>
<dbReference type="EnsemblBacteria" id="BAD84936">
    <property type="protein sequence ID" value="BAD84936"/>
    <property type="gene ID" value="TK0747"/>
</dbReference>
<feature type="domain" description="BPL/LPL catalytic" evidence="2">
    <location>
        <begin position="62"/>
        <end position="239"/>
    </location>
</feature>
<dbReference type="PANTHER" id="PTHR12835:SF5">
    <property type="entry name" value="BIOTIN--PROTEIN LIGASE"/>
    <property type="match status" value="1"/>
</dbReference>
<accession>Q5JHD3</accession>
<dbReference type="InterPro" id="IPR004143">
    <property type="entry name" value="BPL_LPL_catalytic"/>
</dbReference>
<dbReference type="STRING" id="69014.TK0747"/>
<dbReference type="AlphaFoldDB" id="Q5JHD3"/>
<dbReference type="GeneID" id="78447261"/>
<dbReference type="Pfam" id="PF08279">
    <property type="entry name" value="HTH_11"/>
    <property type="match status" value="1"/>
</dbReference>
<dbReference type="SUPFAM" id="SSF55681">
    <property type="entry name" value="Class II aaRS and biotin synthetases"/>
    <property type="match status" value="1"/>
</dbReference>
<dbReference type="InterPro" id="IPR013196">
    <property type="entry name" value="HTH_11"/>
</dbReference>
<dbReference type="InterPro" id="IPR036388">
    <property type="entry name" value="WH-like_DNA-bd_sf"/>
</dbReference>
<dbReference type="InterPro" id="IPR045864">
    <property type="entry name" value="aa-tRNA-synth_II/BPL/LPL"/>
</dbReference>
<dbReference type="Gene3D" id="3.30.930.10">
    <property type="entry name" value="Bira Bifunctional Protein, Domain 2"/>
    <property type="match status" value="1"/>
</dbReference>
<dbReference type="Gene3D" id="1.10.10.10">
    <property type="entry name" value="Winged helix-like DNA-binding domain superfamily/Winged helix DNA-binding domain"/>
    <property type="match status" value="1"/>
</dbReference>
<dbReference type="InterPro" id="IPR011991">
    <property type="entry name" value="ArsR-like_HTH"/>
</dbReference>
<sequence length="239" mass="26026">MRLMRDSAVKRRILAAIEDGPVSGEKLAEGLGISRVAVWKHIRELKRLGYKIEASHAGYFLRERPDVPYPWELPVKAYYLEETSSTMDVAWKLAERGRDFFVIAGSQKSGRGRKGSRWLSPPGGLWFSLVASPELSLSEAGKMSKAAREVIAEYLQGKGIPAEVSENGVFVHGKKIAGVLVEVAGELDAIRFAVVGVGINVKNPVPEGATSMALELGDVSLLGTARELLPKLLDNLKAF</sequence>
<dbReference type="SUPFAM" id="SSF46785">
    <property type="entry name" value="Winged helix' DNA-binding domain"/>
    <property type="match status" value="1"/>
</dbReference>
<dbReference type="HOGENOM" id="CLU_051096_0_0_2"/>
<dbReference type="NCBIfam" id="TIGR00121">
    <property type="entry name" value="birA_ligase"/>
    <property type="match status" value="1"/>
</dbReference>
<dbReference type="RefSeq" id="WP_011249698.1">
    <property type="nucleotide sequence ID" value="NC_006624.1"/>
</dbReference>
<dbReference type="InterPro" id="IPR036390">
    <property type="entry name" value="WH_DNA-bd_sf"/>
</dbReference>
<dbReference type="OrthoDB" id="46252at2157"/>
<dbReference type="KEGG" id="tko:TK0747"/>